<dbReference type="GO" id="GO:0003677">
    <property type="term" value="F:DNA binding"/>
    <property type="evidence" value="ECO:0007669"/>
    <property type="project" value="UniProtKB-UniRule"/>
</dbReference>
<dbReference type="InterPro" id="IPR052925">
    <property type="entry name" value="Phage_Integrase-like_Recomb"/>
</dbReference>
<gene>
    <name evidence="6" type="ORF">ARGLB_012_00200</name>
</gene>
<reference evidence="6 7" key="1">
    <citation type="submission" date="2011-12" db="EMBL/GenBank/DDBJ databases">
        <title>Whole genome shotgun sequence of Arthrobacter globiformis NBRC 12137.</title>
        <authorList>
            <person name="Miyazawa S."/>
            <person name="Hosoyama A."/>
            <person name="Tsuchikane K."/>
            <person name="Katsumata H."/>
            <person name="Yamazaki S."/>
            <person name="Fujita N."/>
        </authorList>
    </citation>
    <scope>NUCLEOTIDE SEQUENCE [LARGE SCALE GENOMIC DNA]</scope>
    <source>
        <strain evidence="6 7">NBRC 12137</strain>
    </source>
</reference>
<proteinExistence type="predicted"/>
<dbReference type="OrthoDB" id="9815875at2"/>
<protein>
    <submittedName>
        <fullName evidence="6">Putative phage integrase</fullName>
    </submittedName>
</protein>
<dbReference type="GO" id="GO:0006310">
    <property type="term" value="P:DNA recombination"/>
    <property type="evidence" value="ECO:0007669"/>
    <property type="project" value="UniProtKB-KW"/>
</dbReference>
<dbReference type="CDD" id="cd00799">
    <property type="entry name" value="INT_Cre_C"/>
    <property type="match status" value="1"/>
</dbReference>
<dbReference type="PANTHER" id="PTHR34605:SF4">
    <property type="entry name" value="DNA ADENINE METHYLTRANSFERASE"/>
    <property type="match status" value="1"/>
</dbReference>
<keyword evidence="2" id="KW-0233">DNA recombination</keyword>
<dbReference type="AlphaFoldDB" id="H0QHM5"/>
<dbReference type="Pfam" id="PF00589">
    <property type="entry name" value="Phage_integrase"/>
    <property type="match status" value="1"/>
</dbReference>
<feature type="domain" description="Tyr recombinase" evidence="4">
    <location>
        <begin position="120"/>
        <end position="318"/>
    </location>
</feature>
<dbReference type="EMBL" id="BAEG01000012">
    <property type="protein sequence ID" value="GAB12326.1"/>
    <property type="molecule type" value="Genomic_DNA"/>
</dbReference>
<evidence type="ECO:0000313" key="7">
    <source>
        <dbReference type="Proteomes" id="UP000003828"/>
    </source>
</evidence>
<feature type="domain" description="Core-binding (CB)" evidence="5">
    <location>
        <begin position="10"/>
        <end position="93"/>
    </location>
</feature>
<dbReference type="STRING" id="1077972.ARGLB_012_00200"/>
<dbReference type="eggNOG" id="COG4974">
    <property type="taxonomic scope" value="Bacteria"/>
</dbReference>
<evidence type="ECO:0000259" key="5">
    <source>
        <dbReference type="PROSITE" id="PS51900"/>
    </source>
</evidence>
<sequence length="322" mass="35161">MTELRAVQGSLTAVQIEDISKAVRAARSKNTQRAYASAWRHWASWCEHYGFPALPAAAGTVAAYLTERAKEGRSVSTLDTARAAIRAAHRDSAHLDPTTNPGVELVLKGLKRQQGSAPRMQAHPLSTDELRRIIDCIDRESLRGKRDTALILLGFAGALRRSELANLSVRDLAFRTDGVVLTLSRSKGDQEGKGVVVGILRGKVKLSDPLFALRDWITASGIQDEDPLFQRIAWSDRRVTRQMLTGESVNQILKERSSAAGFDDLRISGHSLRAGHATTAAEKGVPSDRLARTTRHKNLATLARYVRPAEVLRDSSSGSLGL</sequence>
<dbReference type="InterPro" id="IPR002104">
    <property type="entry name" value="Integrase_catalytic"/>
</dbReference>
<evidence type="ECO:0000259" key="4">
    <source>
        <dbReference type="PROSITE" id="PS51898"/>
    </source>
</evidence>
<evidence type="ECO:0000313" key="6">
    <source>
        <dbReference type="EMBL" id="GAB12326.1"/>
    </source>
</evidence>
<dbReference type="Gene3D" id="1.10.443.10">
    <property type="entry name" value="Intergrase catalytic core"/>
    <property type="match status" value="1"/>
</dbReference>
<name>H0QHM5_ARTG1</name>
<dbReference type="RefSeq" id="WP_003798306.1">
    <property type="nucleotide sequence ID" value="NZ_BAEG01000012.1"/>
</dbReference>
<dbReference type="InterPro" id="IPR011010">
    <property type="entry name" value="DNA_brk_join_enz"/>
</dbReference>
<organism evidence="6 7">
    <name type="scientific">Arthrobacter globiformis (strain ATCC 8010 / DSM 20124 / JCM 1332 / NBRC 12137 / NCIMB 8907 / NRRL B-2979 / 168)</name>
    <dbReference type="NCBI Taxonomy" id="1077972"/>
    <lineage>
        <taxon>Bacteria</taxon>
        <taxon>Bacillati</taxon>
        <taxon>Actinomycetota</taxon>
        <taxon>Actinomycetes</taxon>
        <taxon>Micrococcales</taxon>
        <taxon>Micrococcaceae</taxon>
        <taxon>Arthrobacter</taxon>
    </lineage>
</organism>
<dbReference type="Proteomes" id="UP000003828">
    <property type="component" value="Unassembled WGS sequence"/>
</dbReference>
<dbReference type="SUPFAM" id="SSF47823">
    <property type="entry name" value="lambda integrase-like, N-terminal domain"/>
    <property type="match status" value="1"/>
</dbReference>
<keyword evidence="7" id="KW-1185">Reference proteome</keyword>
<keyword evidence="1 3" id="KW-0238">DNA-binding</keyword>
<comment type="caution">
    <text evidence="6">The sequence shown here is derived from an EMBL/GenBank/DDBJ whole genome shotgun (WGS) entry which is preliminary data.</text>
</comment>
<dbReference type="GO" id="GO:0015074">
    <property type="term" value="P:DNA integration"/>
    <property type="evidence" value="ECO:0007669"/>
    <property type="project" value="InterPro"/>
</dbReference>
<dbReference type="PROSITE" id="PS51898">
    <property type="entry name" value="TYR_RECOMBINASE"/>
    <property type="match status" value="1"/>
</dbReference>
<dbReference type="PROSITE" id="PS51900">
    <property type="entry name" value="CB"/>
    <property type="match status" value="1"/>
</dbReference>
<evidence type="ECO:0000256" key="2">
    <source>
        <dbReference type="ARBA" id="ARBA00023172"/>
    </source>
</evidence>
<dbReference type="InterPro" id="IPR010998">
    <property type="entry name" value="Integrase_recombinase_N"/>
</dbReference>
<dbReference type="InterPro" id="IPR013762">
    <property type="entry name" value="Integrase-like_cat_sf"/>
</dbReference>
<accession>H0QHM5</accession>
<dbReference type="SUPFAM" id="SSF56349">
    <property type="entry name" value="DNA breaking-rejoining enzymes"/>
    <property type="match status" value="1"/>
</dbReference>
<evidence type="ECO:0000256" key="1">
    <source>
        <dbReference type="ARBA" id="ARBA00023125"/>
    </source>
</evidence>
<dbReference type="PANTHER" id="PTHR34605">
    <property type="entry name" value="PHAGE_INTEGRASE DOMAIN-CONTAINING PROTEIN"/>
    <property type="match status" value="1"/>
</dbReference>
<dbReference type="InterPro" id="IPR044068">
    <property type="entry name" value="CB"/>
</dbReference>
<evidence type="ECO:0000256" key="3">
    <source>
        <dbReference type="PROSITE-ProRule" id="PRU01248"/>
    </source>
</evidence>
<dbReference type="Gene3D" id="1.10.150.130">
    <property type="match status" value="1"/>
</dbReference>